<dbReference type="GO" id="GO:0006508">
    <property type="term" value="P:proteolysis"/>
    <property type="evidence" value="ECO:0007669"/>
    <property type="project" value="UniProtKB-KW"/>
</dbReference>
<feature type="chain" id="PRO_5041118749" evidence="1">
    <location>
        <begin position="23"/>
        <end position="217"/>
    </location>
</feature>
<reference evidence="2" key="1">
    <citation type="journal article" date="2012" name="Mol. Plant Microbe Interact.">
        <title>Rhizobial plasmids that cause impaired symbiotic nitrogen fixation and enhanced host invasion.</title>
        <authorList>
            <person name="Crook M.B."/>
            <person name="Lindsay D.P."/>
            <person name="Biggs M.B."/>
            <person name="Bentley J.S."/>
            <person name="Price J.C."/>
            <person name="Clement S.C."/>
            <person name="Clement M.J."/>
            <person name="Long S.R."/>
            <person name="Griffitts J.S."/>
        </authorList>
    </citation>
    <scope>NUCLEOTIDE SEQUENCE</scope>
    <source>
        <strain evidence="2">C017</strain>
        <plasmid evidence="2">pHRC017</plasmid>
    </source>
</reference>
<feature type="signal peptide" evidence="1">
    <location>
        <begin position="1"/>
        <end position="22"/>
    </location>
</feature>
<dbReference type="Gene3D" id="2.40.128.90">
    <property type="entry name" value="OMPT-like"/>
    <property type="match status" value="1"/>
</dbReference>
<proteinExistence type="predicted"/>
<dbReference type="Pfam" id="PF01278">
    <property type="entry name" value="Omptin"/>
    <property type="match status" value="1"/>
</dbReference>
<keyword evidence="2" id="KW-0614">Plasmid</keyword>
<organism evidence="2">
    <name type="scientific">Rhizobium meliloti</name>
    <name type="common">Ensifer meliloti</name>
    <name type="synonym">Sinorhizobium meliloti</name>
    <dbReference type="NCBI Taxonomy" id="382"/>
    <lineage>
        <taxon>Bacteria</taxon>
        <taxon>Pseudomonadati</taxon>
        <taxon>Pseudomonadota</taxon>
        <taxon>Alphaproteobacteria</taxon>
        <taxon>Hyphomicrobiales</taxon>
        <taxon>Rhizobiaceae</taxon>
        <taxon>Sinorhizobium/Ensifer group</taxon>
        <taxon>Sinorhizobium</taxon>
    </lineage>
</organism>
<keyword evidence="2" id="KW-0378">Hydrolase</keyword>
<sequence>MKRVSIRSVAISCFLFAAPSFAAADKALCSSDGGSLVVFGDIGVANIKAQEFFYAGDHEISQLNWESKGVTLFTVGVDGQIDNNWSLKGSVKVNTGGNGHLVDYDWMILGARRLEPPSIHPVTELDHYITAAIELNRIIYGNESSSIAVGAGMRYTDVKWTAYGGSGIYSNEEGFRKGQRKAPDWERGVSYRQKISVGFLSLSGEHVLGDLTISGAI</sequence>
<geneLocation type="plasmid" evidence="2">
    <name>pHRC017</name>
</geneLocation>
<dbReference type="GO" id="GO:0004190">
    <property type="term" value="F:aspartic-type endopeptidase activity"/>
    <property type="evidence" value="ECO:0007669"/>
    <property type="project" value="InterPro"/>
</dbReference>
<dbReference type="AlphaFoldDB" id="I2E1K9"/>
<accession>I2E1K9</accession>
<dbReference type="InterPro" id="IPR000036">
    <property type="entry name" value="Peptidase_A26_omptin"/>
</dbReference>
<evidence type="ECO:0000313" key="2">
    <source>
        <dbReference type="EMBL" id="AFJ91377.1"/>
    </source>
</evidence>
<dbReference type="PRINTS" id="PR00482">
    <property type="entry name" value="OMPTIN"/>
</dbReference>
<dbReference type="InterPro" id="IPR053724">
    <property type="entry name" value="OMP_A26_sf"/>
</dbReference>
<dbReference type="SUPFAM" id="SSF69917">
    <property type="entry name" value="OMPT-like"/>
    <property type="match status" value="1"/>
</dbReference>
<dbReference type="GO" id="GO:0009279">
    <property type="term" value="C:cell outer membrane"/>
    <property type="evidence" value="ECO:0007669"/>
    <property type="project" value="InterPro"/>
</dbReference>
<gene>
    <name evidence="2" type="ORF">pHRC017_0232</name>
</gene>
<keyword evidence="1" id="KW-0732">Signal</keyword>
<dbReference type="InterPro" id="IPR020080">
    <property type="entry name" value="OM_adhesin/peptidase_omptin"/>
</dbReference>
<evidence type="ECO:0000256" key="1">
    <source>
        <dbReference type="SAM" id="SignalP"/>
    </source>
</evidence>
<name>I2E1K9_RHIML</name>
<protein>
    <submittedName>
        <fullName evidence="2">Outer membrane protease</fullName>
    </submittedName>
</protein>
<dbReference type="EMBL" id="JQ665880">
    <property type="protein sequence ID" value="AFJ91377.1"/>
    <property type="molecule type" value="Genomic_DNA"/>
</dbReference>
<keyword evidence="2" id="KW-0645">Protease</keyword>